<dbReference type="AlphaFoldDB" id="A0A9P6NTX4"/>
<evidence type="ECO:0000313" key="6">
    <source>
        <dbReference type="EMBL" id="KAG0150302.1"/>
    </source>
</evidence>
<dbReference type="GO" id="GO:0005730">
    <property type="term" value="C:nucleolus"/>
    <property type="evidence" value="ECO:0007669"/>
    <property type="project" value="TreeGrafter"/>
</dbReference>
<dbReference type="PANTHER" id="PTHR13102">
    <property type="entry name" value="NUCLEOLAR PROTEIN 9"/>
    <property type="match status" value="1"/>
</dbReference>
<dbReference type="GO" id="GO:0000480">
    <property type="term" value="P:endonucleolytic cleavage in 5'-ETS of tricistronic rRNA transcript (SSU-rRNA, 5.8S rRNA, LSU-rRNA)"/>
    <property type="evidence" value="ECO:0007669"/>
    <property type="project" value="TreeGrafter"/>
</dbReference>
<gene>
    <name evidence="6" type="ORF">CROQUDRAFT_38451</name>
</gene>
<feature type="compositionally biased region" description="Basic residues" evidence="5">
    <location>
        <begin position="1"/>
        <end position="17"/>
    </location>
</feature>
<dbReference type="GO" id="GO:0030688">
    <property type="term" value="C:preribosome, small subunit precursor"/>
    <property type="evidence" value="ECO:0007669"/>
    <property type="project" value="TreeGrafter"/>
</dbReference>
<feature type="compositionally biased region" description="Basic and acidic residues" evidence="5">
    <location>
        <begin position="760"/>
        <end position="771"/>
    </location>
</feature>
<dbReference type="GO" id="GO:0000056">
    <property type="term" value="P:ribosomal small subunit export from nucleus"/>
    <property type="evidence" value="ECO:0007669"/>
    <property type="project" value="TreeGrafter"/>
</dbReference>
<evidence type="ECO:0000256" key="5">
    <source>
        <dbReference type="SAM" id="MobiDB-lite"/>
    </source>
</evidence>
<keyword evidence="2" id="KW-0677">Repeat</keyword>
<evidence type="ECO:0000256" key="2">
    <source>
        <dbReference type="ARBA" id="ARBA00022737"/>
    </source>
</evidence>
<dbReference type="InterPro" id="IPR040000">
    <property type="entry name" value="NOP9"/>
</dbReference>
<dbReference type="InterPro" id="IPR001313">
    <property type="entry name" value="Pumilio_RNA-bd_rpt"/>
</dbReference>
<dbReference type="InterPro" id="IPR011989">
    <property type="entry name" value="ARM-like"/>
</dbReference>
<name>A0A9P6NTX4_9BASI</name>
<dbReference type="GO" id="GO:0000472">
    <property type="term" value="P:endonucleolytic cleavage to generate mature 5'-end of SSU-rRNA from (SSU-rRNA, 5.8S rRNA, LSU-rRNA)"/>
    <property type="evidence" value="ECO:0007669"/>
    <property type="project" value="TreeGrafter"/>
</dbReference>
<dbReference type="InterPro" id="IPR016024">
    <property type="entry name" value="ARM-type_fold"/>
</dbReference>
<accession>A0A9P6NTX4</accession>
<dbReference type="Pfam" id="PF22493">
    <property type="entry name" value="PUF_NOP9"/>
    <property type="match status" value="1"/>
</dbReference>
<sequence>MPREFRKRGRGNRAKQVKKQDDICAAPAEPPTYQNVLDMALPEESGHCHEAEQNNAPQSDHQSLFPEPSPDLKAYWREIDDKIQELERLGAGATQRSNLCELGEDEGEDDERHLLLRSALEELSGHELSLAADPETSIILERLIHSMDDFAKRVLADRFIGHFLALSSHRHASHVVQTLLVLSAPVLAREAQGTTEEPNNGVDHDQSGLPPLHLLLAQACEDMMSDLSSLLKDASATHVLLALFLVVSGKPVTTEDRRSRKSTKWRSKQGQLRSVFHRDQNEAKIHGDALSPVPVPLRKMGDKLYDTIREKWCHSAGAGTRNAACDPIASGLLQVLIDLEFDKDQAEQSGSMVDHLLDGLFLCEASQARSEFVETCLRDVTASHALEVIITRLSPARFSQFYKIYFFHRTGQLSNHPVTNFLTAKVISRLQPEQFMPALLECSPKMVDCIDNYRTAAMQAFINRSKEFGEAEQREVMQSVLRAFGVSEETEKMYTFPCLVSLMRLEYFRKTAAFQHLANSPDASESETTGLRLPDSNIQGSLLLQGILQLAVPDLLTSIVNGLLALPLSVTICLSRDPIASRALDIILESSTVPPISRRQFITRFIGHYHRLADDRVGSRVAELCWAVADVYTKEKIATSLTSQQNVLQQSAYGHYFIRKLELPFFERQRDAWKVTMLGKFPPRKNVAIVGSEHRQSIIPTSKESEQLKAGLPPSIDAIVSLVKASKPKRKRQKEPEPDPADELDDLFSPIIKNTKKKSKKDESSIDHPDR</sequence>
<evidence type="ECO:0000256" key="1">
    <source>
        <dbReference type="ARBA" id="ARBA00016427"/>
    </source>
</evidence>
<dbReference type="OrthoDB" id="392571at2759"/>
<feature type="region of interest" description="Disordered" evidence="5">
    <location>
        <begin position="41"/>
        <end position="64"/>
    </location>
</feature>
<dbReference type="GO" id="GO:0003723">
    <property type="term" value="F:RNA binding"/>
    <property type="evidence" value="ECO:0007669"/>
    <property type="project" value="InterPro"/>
</dbReference>
<dbReference type="SMART" id="SM00025">
    <property type="entry name" value="Pumilio"/>
    <property type="match status" value="4"/>
</dbReference>
<dbReference type="Proteomes" id="UP000886653">
    <property type="component" value="Unassembled WGS sequence"/>
</dbReference>
<feature type="compositionally biased region" description="Polar residues" evidence="5">
    <location>
        <begin position="53"/>
        <end position="62"/>
    </location>
</feature>
<evidence type="ECO:0000256" key="3">
    <source>
        <dbReference type="ARBA" id="ARBA00030932"/>
    </source>
</evidence>
<proteinExistence type="predicted"/>
<evidence type="ECO:0000313" key="7">
    <source>
        <dbReference type="Proteomes" id="UP000886653"/>
    </source>
</evidence>
<dbReference type="GO" id="GO:0000447">
    <property type="term" value="P:endonucleolytic cleavage in ITS1 to separate SSU-rRNA from 5.8S rRNA and LSU-rRNA from tricistronic rRNA transcript (SSU-rRNA, 5.8S rRNA, LSU-rRNA)"/>
    <property type="evidence" value="ECO:0007669"/>
    <property type="project" value="TreeGrafter"/>
</dbReference>
<evidence type="ECO:0000256" key="4">
    <source>
        <dbReference type="ARBA" id="ARBA00031929"/>
    </source>
</evidence>
<dbReference type="SUPFAM" id="SSF48371">
    <property type="entry name" value="ARM repeat"/>
    <property type="match status" value="1"/>
</dbReference>
<reference evidence="6" key="1">
    <citation type="submission" date="2013-11" db="EMBL/GenBank/DDBJ databases">
        <title>Genome sequence of the fusiform rust pathogen reveals effectors for host alternation and coevolution with pine.</title>
        <authorList>
            <consortium name="DOE Joint Genome Institute"/>
            <person name="Smith K."/>
            <person name="Pendleton A."/>
            <person name="Kubisiak T."/>
            <person name="Anderson C."/>
            <person name="Salamov A."/>
            <person name="Aerts A."/>
            <person name="Riley R."/>
            <person name="Clum A."/>
            <person name="Lindquist E."/>
            <person name="Ence D."/>
            <person name="Campbell M."/>
            <person name="Kronenberg Z."/>
            <person name="Feau N."/>
            <person name="Dhillon B."/>
            <person name="Hamelin R."/>
            <person name="Burleigh J."/>
            <person name="Smith J."/>
            <person name="Yandell M."/>
            <person name="Nelson C."/>
            <person name="Grigoriev I."/>
            <person name="Davis J."/>
        </authorList>
    </citation>
    <scope>NUCLEOTIDE SEQUENCE</scope>
    <source>
        <strain evidence="6">G11</strain>
    </source>
</reference>
<dbReference type="EMBL" id="MU167220">
    <property type="protein sequence ID" value="KAG0150302.1"/>
    <property type="molecule type" value="Genomic_DNA"/>
</dbReference>
<dbReference type="Gene3D" id="1.25.10.10">
    <property type="entry name" value="Leucine-rich Repeat Variant"/>
    <property type="match status" value="2"/>
</dbReference>
<dbReference type="GO" id="GO:0030686">
    <property type="term" value="C:90S preribosome"/>
    <property type="evidence" value="ECO:0007669"/>
    <property type="project" value="TreeGrafter"/>
</dbReference>
<keyword evidence="7" id="KW-1185">Reference proteome</keyword>
<organism evidence="6 7">
    <name type="scientific">Cronartium quercuum f. sp. fusiforme G11</name>
    <dbReference type="NCBI Taxonomy" id="708437"/>
    <lineage>
        <taxon>Eukaryota</taxon>
        <taxon>Fungi</taxon>
        <taxon>Dikarya</taxon>
        <taxon>Basidiomycota</taxon>
        <taxon>Pucciniomycotina</taxon>
        <taxon>Pucciniomycetes</taxon>
        <taxon>Pucciniales</taxon>
        <taxon>Coleosporiaceae</taxon>
        <taxon>Cronartium</taxon>
    </lineage>
</organism>
<feature type="region of interest" description="Disordered" evidence="5">
    <location>
        <begin position="723"/>
        <end position="771"/>
    </location>
</feature>
<protein>
    <recommendedName>
        <fullName evidence="1">Nucleolar protein 9</fullName>
    </recommendedName>
    <alternativeName>
        <fullName evidence="3 4">Pumilio domain-containing protein NOP9</fullName>
    </alternativeName>
</protein>
<dbReference type="PANTHER" id="PTHR13102:SF0">
    <property type="entry name" value="NUCLEOLAR PROTEIN 9"/>
    <property type="match status" value="1"/>
</dbReference>
<comment type="caution">
    <text evidence="6">The sequence shown here is derived from an EMBL/GenBank/DDBJ whole genome shotgun (WGS) entry which is preliminary data.</text>
</comment>
<feature type="region of interest" description="Disordered" evidence="5">
    <location>
        <begin position="1"/>
        <end position="29"/>
    </location>
</feature>